<protein>
    <submittedName>
        <fullName evidence="1">Uncharacterized protein</fullName>
    </submittedName>
</protein>
<name>A0A2G1W6W5_9BACT</name>
<dbReference type="Proteomes" id="UP000225740">
    <property type="component" value="Unassembled WGS sequence"/>
</dbReference>
<organism evidence="1 2">
    <name type="scientific">Rhodopirellula bahusiensis</name>
    <dbReference type="NCBI Taxonomy" id="2014065"/>
    <lineage>
        <taxon>Bacteria</taxon>
        <taxon>Pseudomonadati</taxon>
        <taxon>Planctomycetota</taxon>
        <taxon>Planctomycetia</taxon>
        <taxon>Pirellulales</taxon>
        <taxon>Pirellulaceae</taxon>
        <taxon>Rhodopirellula</taxon>
    </lineage>
</organism>
<evidence type="ECO:0000313" key="1">
    <source>
        <dbReference type="EMBL" id="PHQ34580.1"/>
    </source>
</evidence>
<reference evidence="1 2" key="1">
    <citation type="submission" date="2017-06" db="EMBL/GenBank/DDBJ databases">
        <title>Description of Rhodopirellula bahusiensis sp. nov.</title>
        <authorList>
            <person name="Kizina J."/>
            <person name="Harder J."/>
        </authorList>
    </citation>
    <scope>NUCLEOTIDE SEQUENCE [LARGE SCALE GENOMIC DNA]</scope>
    <source>
        <strain evidence="1 2">SWK21</strain>
    </source>
</reference>
<evidence type="ECO:0000313" key="2">
    <source>
        <dbReference type="Proteomes" id="UP000225740"/>
    </source>
</evidence>
<comment type="caution">
    <text evidence="1">The sequence shown here is derived from an EMBL/GenBank/DDBJ whole genome shotgun (WGS) entry which is preliminary data.</text>
</comment>
<proteinExistence type="predicted"/>
<gene>
    <name evidence="1" type="ORF">CEE69_14285</name>
</gene>
<dbReference type="EMBL" id="NIZW01000010">
    <property type="protein sequence ID" value="PHQ34580.1"/>
    <property type="molecule type" value="Genomic_DNA"/>
</dbReference>
<accession>A0A2G1W6W5</accession>
<dbReference type="AlphaFoldDB" id="A0A2G1W6W5"/>
<keyword evidence="2" id="KW-1185">Reference proteome</keyword>
<sequence>MKMYLANELKAVGCKDDRSTFNDRLIQLLASSFPGMTIDDLVCTPDKSRVFCNAIRDASESPKLTNKVILKALMNLRRAKKSPTGLKTKTSRQSITKRLNQVGSDLTREQFITLANDLFASMYKDRTFDEVACHPNEASDLANVVRRKVGIAELDDHFILRVIMNVRKDGP</sequence>